<dbReference type="EMBL" id="JAGTJJ010000002">
    <property type="protein sequence ID" value="MDC3980570.1"/>
    <property type="molecule type" value="Genomic_DNA"/>
</dbReference>
<dbReference type="InterPro" id="IPR032465">
    <property type="entry name" value="ACMSD"/>
</dbReference>
<dbReference type="Gene3D" id="3.20.20.140">
    <property type="entry name" value="Metal-dependent hydrolases"/>
    <property type="match status" value="1"/>
</dbReference>
<evidence type="ECO:0000259" key="2">
    <source>
        <dbReference type="Pfam" id="PF04909"/>
    </source>
</evidence>
<reference evidence="3 4" key="1">
    <citation type="submission" date="2021-04" db="EMBL/GenBank/DDBJ databases">
        <title>Genome analysis of Polyangium sp.</title>
        <authorList>
            <person name="Li Y."/>
            <person name="Wang J."/>
        </authorList>
    </citation>
    <scope>NUCLEOTIDE SEQUENCE [LARGE SCALE GENOMIC DNA]</scope>
    <source>
        <strain evidence="3 4">SDU14</strain>
    </source>
</reference>
<gene>
    <name evidence="3" type="ORF">KEG57_08700</name>
</gene>
<dbReference type="AlphaFoldDB" id="A0A9X4ARZ3"/>
<accession>A0A9X4ARZ3</accession>
<name>A0A9X4ARZ3_9BACT</name>
<dbReference type="PANTHER" id="PTHR21240:SF28">
    <property type="entry name" value="ISO-OROTATE DECARBOXYLASE (EUROFUNG)"/>
    <property type="match status" value="1"/>
</dbReference>
<dbReference type="RefSeq" id="WP_272417608.1">
    <property type="nucleotide sequence ID" value="NZ_JAGTJJ010000002.1"/>
</dbReference>
<dbReference type="InterPro" id="IPR032466">
    <property type="entry name" value="Metal_Hydrolase"/>
</dbReference>
<organism evidence="3 4">
    <name type="scientific">Polyangium jinanense</name>
    <dbReference type="NCBI Taxonomy" id="2829994"/>
    <lineage>
        <taxon>Bacteria</taxon>
        <taxon>Pseudomonadati</taxon>
        <taxon>Myxococcota</taxon>
        <taxon>Polyangia</taxon>
        <taxon>Polyangiales</taxon>
        <taxon>Polyangiaceae</taxon>
        <taxon>Polyangium</taxon>
    </lineage>
</organism>
<evidence type="ECO:0000313" key="3">
    <source>
        <dbReference type="EMBL" id="MDC3980570.1"/>
    </source>
</evidence>
<evidence type="ECO:0000313" key="4">
    <source>
        <dbReference type="Proteomes" id="UP001151081"/>
    </source>
</evidence>
<sequence>MHDCPLPCLADHAPPSREAFGGWLSADQAPLPAANDEEGARLSSSLPEVIDAHVHVFPEPVFEALWRWFDQYGWPIRYKLKAREVVQFLLSRGVSRIVALHYAHKPGMARALNQFVAGLCREEPRVVGLATVLPGEPGAKEILAEAFGMGLKGVKLHCHVQCFSPDEESLHDVYEACVRANKPLVVHAGREPKSPAYKCDTYEICSAERVGRVLADYPGLKLCVPHLGANEFDAYERLMERYDNLWLDTTMTMAEYFTGPPPVRLLHCRPERVLYGSDFPNVPYAWDREIKRLAALGMREIELAGIVGGNAKRLYGSE</sequence>
<keyword evidence="1" id="KW-0456">Lyase</keyword>
<dbReference type="GO" id="GO:0005737">
    <property type="term" value="C:cytoplasm"/>
    <property type="evidence" value="ECO:0007669"/>
    <property type="project" value="TreeGrafter"/>
</dbReference>
<protein>
    <submittedName>
        <fullName evidence="3">Amidohydrolase</fullName>
    </submittedName>
</protein>
<dbReference type="Proteomes" id="UP001151081">
    <property type="component" value="Unassembled WGS sequence"/>
</dbReference>
<dbReference type="SUPFAM" id="SSF51556">
    <property type="entry name" value="Metallo-dependent hydrolases"/>
    <property type="match status" value="1"/>
</dbReference>
<dbReference type="Pfam" id="PF04909">
    <property type="entry name" value="Amidohydro_2"/>
    <property type="match status" value="1"/>
</dbReference>
<keyword evidence="4" id="KW-1185">Reference proteome</keyword>
<dbReference type="PANTHER" id="PTHR21240">
    <property type="entry name" value="2-AMINO-3-CARBOXYLMUCONATE-6-SEMIALDEHYDE DECARBOXYLASE"/>
    <property type="match status" value="1"/>
</dbReference>
<feature type="domain" description="Amidohydrolase-related" evidence="2">
    <location>
        <begin position="50"/>
        <end position="316"/>
    </location>
</feature>
<dbReference type="InterPro" id="IPR006680">
    <property type="entry name" value="Amidohydro-rel"/>
</dbReference>
<evidence type="ECO:0000256" key="1">
    <source>
        <dbReference type="ARBA" id="ARBA00023239"/>
    </source>
</evidence>
<dbReference type="GO" id="GO:0019748">
    <property type="term" value="P:secondary metabolic process"/>
    <property type="evidence" value="ECO:0007669"/>
    <property type="project" value="TreeGrafter"/>
</dbReference>
<comment type="caution">
    <text evidence="3">The sequence shown here is derived from an EMBL/GenBank/DDBJ whole genome shotgun (WGS) entry which is preliminary data.</text>
</comment>
<dbReference type="CDD" id="cd01292">
    <property type="entry name" value="metallo-dependent_hydrolases"/>
    <property type="match status" value="1"/>
</dbReference>
<dbReference type="GO" id="GO:0016787">
    <property type="term" value="F:hydrolase activity"/>
    <property type="evidence" value="ECO:0007669"/>
    <property type="project" value="InterPro"/>
</dbReference>
<dbReference type="GO" id="GO:0016831">
    <property type="term" value="F:carboxy-lyase activity"/>
    <property type="evidence" value="ECO:0007669"/>
    <property type="project" value="InterPro"/>
</dbReference>
<proteinExistence type="predicted"/>